<dbReference type="PROSITE" id="PS00572">
    <property type="entry name" value="GLYCOSYL_HYDROL_F1_1"/>
    <property type="match status" value="1"/>
</dbReference>
<dbReference type="Pfam" id="PF00232">
    <property type="entry name" value="Glyco_hydro_1"/>
    <property type="match status" value="1"/>
</dbReference>
<dbReference type="InterPro" id="IPR017853">
    <property type="entry name" value="GH"/>
</dbReference>
<keyword evidence="3 6" id="KW-0326">Glycosidase</keyword>
<organism evidence="7 8">
    <name type="scientific">Fundicoccus ignavus</name>
    <dbReference type="NCBI Taxonomy" id="2664442"/>
    <lineage>
        <taxon>Bacteria</taxon>
        <taxon>Bacillati</taxon>
        <taxon>Bacillota</taxon>
        <taxon>Bacilli</taxon>
        <taxon>Lactobacillales</taxon>
        <taxon>Aerococcaceae</taxon>
        <taxon>Fundicoccus</taxon>
    </lineage>
</organism>
<dbReference type="InterPro" id="IPR033132">
    <property type="entry name" value="GH_1_N_CS"/>
</dbReference>
<dbReference type="PRINTS" id="PR00131">
    <property type="entry name" value="GLHYDRLASE1"/>
</dbReference>
<evidence type="ECO:0000256" key="1">
    <source>
        <dbReference type="ARBA" id="ARBA00010838"/>
    </source>
</evidence>
<dbReference type="GO" id="GO:0016052">
    <property type="term" value="P:carbohydrate catabolic process"/>
    <property type="evidence" value="ECO:0007669"/>
    <property type="project" value="TreeGrafter"/>
</dbReference>
<comment type="caution">
    <text evidence="7">The sequence shown here is derived from an EMBL/GenBank/DDBJ whole genome shotgun (WGS) entry which is preliminary data.</text>
</comment>
<evidence type="ECO:0000313" key="8">
    <source>
        <dbReference type="Proteomes" id="UP000440066"/>
    </source>
</evidence>
<dbReference type="GO" id="GO:0008422">
    <property type="term" value="F:beta-glucosidase activity"/>
    <property type="evidence" value="ECO:0007669"/>
    <property type="project" value="TreeGrafter"/>
</dbReference>
<dbReference type="RefSeq" id="WP_153832052.1">
    <property type="nucleotide sequence ID" value="NZ_WJQT01000005.1"/>
</dbReference>
<feature type="active site" description="Nucleophile" evidence="4">
    <location>
        <position position="388"/>
    </location>
</feature>
<dbReference type="PANTHER" id="PTHR10353:SF136">
    <property type="entry name" value="ARYL-PHOSPHO-BETA-D-GLUCOSIDASE BGLC"/>
    <property type="match status" value="1"/>
</dbReference>
<dbReference type="Proteomes" id="UP000440066">
    <property type="component" value="Unassembled WGS sequence"/>
</dbReference>
<sequence>MFYEKLDQFPESFLWGAASAAYQVEGAFDADGKGPSIWDEFSKIPGKTFKGTNGDVAIDHYHRYKEDVALMAKMGLKAYRFSVAWSRVIPDGEGEINQAGLQFYVDLVDELIANGVEPVLTLYHWDLPLALQTKYGGWESREIIPAFKKYCQALYEAIGDKVKHWITFNEQNVFTAMGYRWETHPPKVSDLKRMYQANHVINLANAEAINLFHDMLPNGKIGPSFGYGPTYGLNARPENILAAANSHEFNNSWWMDVYCKGTYPKFMYKQLERLGIAPEVTPADHVLLTSAKPDFLGINYYHGGTVRENRIENTSETDVEIKEFSATDPYLMQPKDEQAQSPEIPMFETVSNPHLKTTEWGWEIDPVGFRVALREVYATYDLPIFVTENGLGAIDILEEDGSVQDDVRINYLNEHILEMRKAITDGVEMIGYCAWSFTDLLSWLNGYKKRYGFVYVNRDDESEKDLARIPKKSFFWYQDLIAQNGANIN</sequence>
<dbReference type="PANTHER" id="PTHR10353">
    <property type="entry name" value="GLYCOSYL HYDROLASE"/>
    <property type="match status" value="1"/>
</dbReference>
<evidence type="ECO:0000256" key="6">
    <source>
        <dbReference type="RuleBase" id="RU004468"/>
    </source>
</evidence>
<name>A0A844CGW8_9LACT</name>
<dbReference type="InterPro" id="IPR001360">
    <property type="entry name" value="Glyco_hydro_1"/>
</dbReference>
<dbReference type="GO" id="GO:0005829">
    <property type="term" value="C:cytosol"/>
    <property type="evidence" value="ECO:0007669"/>
    <property type="project" value="TreeGrafter"/>
</dbReference>
<dbReference type="SUPFAM" id="SSF51445">
    <property type="entry name" value="(Trans)glycosidases"/>
    <property type="match status" value="1"/>
</dbReference>
<gene>
    <name evidence="7" type="ORF">GF867_05230</name>
</gene>
<dbReference type="InterPro" id="IPR018120">
    <property type="entry name" value="Glyco_hydro_1_AS"/>
</dbReference>
<dbReference type="EMBL" id="WJQT01000005">
    <property type="protein sequence ID" value="MRJ46965.1"/>
    <property type="molecule type" value="Genomic_DNA"/>
</dbReference>
<dbReference type="PROSITE" id="PS00653">
    <property type="entry name" value="GLYCOSYL_HYDROL_F1_2"/>
    <property type="match status" value="1"/>
</dbReference>
<comment type="similarity">
    <text evidence="1 5">Belongs to the glycosyl hydrolase 1 family.</text>
</comment>
<dbReference type="Gene3D" id="3.20.20.80">
    <property type="entry name" value="Glycosidases"/>
    <property type="match status" value="1"/>
</dbReference>
<accession>A0A844CGW8</accession>
<protein>
    <submittedName>
        <fullName evidence="7">Family 1 glycosylhydrolase</fullName>
    </submittedName>
</protein>
<dbReference type="AlphaFoldDB" id="A0A844CGW8"/>
<evidence type="ECO:0000256" key="3">
    <source>
        <dbReference type="ARBA" id="ARBA00023295"/>
    </source>
</evidence>
<keyword evidence="2 6" id="KW-0378">Hydrolase</keyword>
<evidence type="ECO:0000313" key="7">
    <source>
        <dbReference type="EMBL" id="MRJ46965.1"/>
    </source>
</evidence>
<reference evidence="7 8" key="1">
    <citation type="submission" date="2019-11" db="EMBL/GenBank/DDBJ databases">
        <title>Characterisation of Fundicoccus ignavus gen. nov. sp. nov., a novel genus of the family Aerococcaceae from bulk tank milk.</title>
        <authorList>
            <person name="Siebert A."/>
            <person name="Huptas C."/>
            <person name="Wenning M."/>
            <person name="Scherer S."/>
            <person name="Doll E.V."/>
        </authorList>
    </citation>
    <scope>NUCLEOTIDE SEQUENCE [LARGE SCALE GENOMIC DNA]</scope>
    <source>
        <strain evidence="7 8">DSM 109652</strain>
    </source>
</reference>
<dbReference type="FunFam" id="3.20.20.80:FF:000004">
    <property type="entry name" value="Beta-glucosidase 6-phospho-beta-glucosidase"/>
    <property type="match status" value="1"/>
</dbReference>
<evidence type="ECO:0000256" key="4">
    <source>
        <dbReference type="PROSITE-ProRule" id="PRU10055"/>
    </source>
</evidence>
<evidence type="ECO:0000256" key="2">
    <source>
        <dbReference type="ARBA" id="ARBA00022801"/>
    </source>
</evidence>
<proteinExistence type="inferred from homology"/>
<evidence type="ECO:0000256" key="5">
    <source>
        <dbReference type="RuleBase" id="RU003690"/>
    </source>
</evidence>